<dbReference type="SUPFAM" id="SSF63825">
    <property type="entry name" value="YWTD domain"/>
    <property type="match status" value="1"/>
</dbReference>
<evidence type="ECO:0000313" key="2">
    <source>
        <dbReference type="EMBL" id="ATG73390.1"/>
    </source>
</evidence>
<dbReference type="Proteomes" id="UP000217763">
    <property type="component" value="Chromosome"/>
</dbReference>
<feature type="signal peptide" evidence="1">
    <location>
        <begin position="1"/>
        <end position="19"/>
    </location>
</feature>
<accession>A0A291HMH1</accession>
<name>A0A291HMH1_9GAMM</name>
<dbReference type="PROSITE" id="PS51257">
    <property type="entry name" value="PROKAR_LIPOPROTEIN"/>
    <property type="match status" value="1"/>
</dbReference>
<protein>
    <recommendedName>
        <fullName evidence="4">Phytase-like domain-containing protein</fullName>
    </recommendedName>
</protein>
<evidence type="ECO:0000313" key="3">
    <source>
        <dbReference type="Proteomes" id="UP000217763"/>
    </source>
</evidence>
<gene>
    <name evidence="2" type="ORF">AN401_05535</name>
</gene>
<organism evidence="2 3">
    <name type="scientific">Zobellella denitrificans</name>
    <dbReference type="NCBI Taxonomy" id="347534"/>
    <lineage>
        <taxon>Bacteria</taxon>
        <taxon>Pseudomonadati</taxon>
        <taxon>Pseudomonadota</taxon>
        <taxon>Gammaproteobacteria</taxon>
        <taxon>Aeromonadales</taxon>
        <taxon>Aeromonadaceae</taxon>
        <taxon>Zobellella</taxon>
    </lineage>
</organism>
<keyword evidence="3" id="KW-1185">Reference proteome</keyword>
<keyword evidence="1" id="KW-0732">Signal</keyword>
<feature type="chain" id="PRO_5012561497" description="Phytase-like domain-containing protein" evidence="1">
    <location>
        <begin position="20"/>
        <end position="283"/>
    </location>
</feature>
<dbReference type="EMBL" id="CP012621">
    <property type="protein sequence ID" value="ATG73390.1"/>
    <property type="molecule type" value="Genomic_DNA"/>
</dbReference>
<reference evidence="3" key="1">
    <citation type="submission" date="2015-09" db="EMBL/GenBank/DDBJ databases">
        <authorList>
            <person name="Shao Z."/>
            <person name="Wang L."/>
        </authorList>
    </citation>
    <scope>NUCLEOTIDE SEQUENCE [LARGE SCALE GENOMIC DNA]</scope>
    <source>
        <strain evidence="3">F13-1</strain>
    </source>
</reference>
<evidence type="ECO:0000256" key="1">
    <source>
        <dbReference type="SAM" id="SignalP"/>
    </source>
</evidence>
<dbReference type="RefSeq" id="WP_096778741.1">
    <property type="nucleotide sequence ID" value="NZ_CP012621.1"/>
</dbReference>
<dbReference type="AlphaFoldDB" id="A0A291HMH1"/>
<proteinExistence type="predicted"/>
<evidence type="ECO:0008006" key="4">
    <source>
        <dbReference type="Google" id="ProtNLM"/>
    </source>
</evidence>
<sequence length="283" mass="31722">MRLLSLALLTCWLAGCALAQGERLDLLPLADLSPRLAESSGLAAWRGGLLSHNDSGNAAELFRLENDGAITRVWPVPAPNHDWEDIAVHGDHLYLADIGNNGGRRRDLAVYRLQLAEEALQLQKRLPVAYAEQSNFQPPRHQHNFDAEALAWVEGELWLLTKRWLDEESALYALPAEGGEAPLVERQRLATAMLVTGAEYDAASRTLLLLGYSRNWLDRRAFLWFYPVRDGRVEEAQGRRWQLSEDGQFEGVTLGEDGFIYLSREGGGINLFRSRLPLAELLP</sequence>
<dbReference type="KEGG" id="zdf:AN401_05535"/>